<dbReference type="GeneID" id="55618375"/>
<evidence type="ECO:0000313" key="3">
    <source>
        <dbReference type="Proteomes" id="UP000317877"/>
    </source>
</evidence>
<proteinExistence type="predicted"/>
<sequence>MNFPEWITSITADSQGDVAARVGLPLRTLQYQIRNGPKIETVIAVADAYGHSPFVALVDLGYIDDRWLDQLSESTEAALMAASDEQLTDEILRRLKKGSRSFDTPIDDLAARRSNSTTPAIRAVSDDDLPYVADSSPDHPEEDIEFDD</sequence>
<evidence type="ECO:0000313" key="2">
    <source>
        <dbReference type="EMBL" id="QDH93740.1"/>
    </source>
</evidence>
<dbReference type="EMBL" id="MK937613">
    <property type="protein sequence ID" value="QDH93740.1"/>
    <property type="molecule type" value="Genomic_DNA"/>
</dbReference>
<keyword evidence="3" id="KW-1185">Reference proteome</keyword>
<dbReference type="RefSeq" id="YP_009847975.1">
    <property type="nucleotide sequence ID" value="NC_048780.1"/>
</dbReference>
<feature type="region of interest" description="Disordered" evidence="1">
    <location>
        <begin position="108"/>
        <end position="148"/>
    </location>
</feature>
<dbReference type="KEGG" id="vg:55618375"/>
<dbReference type="Proteomes" id="UP000317877">
    <property type="component" value="Segment"/>
</dbReference>
<organism evidence="2 3">
    <name type="scientific">Corynebacterium phage StAB</name>
    <dbReference type="NCBI Taxonomy" id="2591204"/>
    <lineage>
        <taxon>Viruses</taxon>
        <taxon>Duplodnaviria</taxon>
        <taxon>Heunggongvirae</taxon>
        <taxon>Uroviricota</taxon>
        <taxon>Caudoviricetes</taxon>
        <taxon>Samwavirus</taxon>
        <taxon>Samwavirus StAB</taxon>
    </lineage>
</organism>
<protein>
    <submittedName>
        <fullName evidence="2">Immunity repressor</fullName>
    </submittedName>
</protein>
<gene>
    <name evidence="2" type="primary">29</name>
    <name evidence="2" type="ORF">SEA_STAB_29</name>
</gene>
<evidence type="ECO:0000256" key="1">
    <source>
        <dbReference type="SAM" id="MobiDB-lite"/>
    </source>
</evidence>
<accession>A0A514DJE7</accession>
<reference evidence="2 3" key="1">
    <citation type="submission" date="2019-05" db="EMBL/GenBank/DDBJ databases">
        <authorList>
            <person name="Akhtar B.I."/>
            <person name="Arnold A.M."/>
            <person name="Bradley E.T."/>
            <person name="Brothers B.H."/>
            <person name="Butler T.D."/>
            <person name="Camp E.M."/>
            <person name="Carlisle A.C."/>
            <person name="Causey C.L."/>
            <person name="Cole L.M."/>
            <person name="Cordle B.A."/>
            <person name="Council J.C."/>
            <person name="Cranford T.B."/>
            <person name="Davidson A.L."/>
            <person name="Davis T.J."/>
            <person name="DeJohn S.M."/>
            <person name="Dobson M.N."/>
            <person name="Draughn A.N."/>
            <person name="Duncan A."/>
            <person name="Flippo K.C."/>
            <person name="Gentry B.L."/>
            <person name="Temple D.K."/>
            <person name="Claughton R."/>
            <person name="Riley T."/>
            <person name="Yancie K."/>
            <person name="Brown C."/>
            <person name="Monti D.L."/>
            <person name="Garlena R.A."/>
            <person name="Russell D.A."/>
            <person name="Pope W.H."/>
            <person name="Jacobs-Sera D."/>
            <person name="Hatfull G.F."/>
        </authorList>
    </citation>
    <scope>NUCLEOTIDE SEQUENCE [LARGE SCALE GENOMIC DNA]</scope>
</reference>
<name>A0A514DJE7_9CAUD</name>
<dbReference type="InterPro" id="IPR001387">
    <property type="entry name" value="Cro/C1-type_HTH"/>
</dbReference>
<dbReference type="CDD" id="cd00093">
    <property type="entry name" value="HTH_XRE"/>
    <property type="match status" value="1"/>
</dbReference>